<keyword evidence="2" id="KW-1185">Reference proteome</keyword>
<accession>A0AAV5IH17</accession>
<protein>
    <submittedName>
        <fullName evidence="1">Uncharacterized protein</fullName>
    </submittedName>
</protein>
<dbReference type="Proteomes" id="UP001054252">
    <property type="component" value="Unassembled WGS sequence"/>
</dbReference>
<organism evidence="1 2">
    <name type="scientific">Rubroshorea leprosula</name>
    <dbReference type="NCBI Taxonomy" id="152421"/>
    <lineage>
        <taxon>Eukaryota</taxon>
        <taxon>Viridiplantae</taxon>
        <taxon>Streptophyta</taxon>
        <taxon>Embryophyta</taxon>
        <taxon>Tracheophyta</taxon>
        <taxon>Spermatophyta</taxon>
        <taxon>Magnoliopsida</taxon>
        <taxon>eudicotyledons</taxon>
        <taxon>Gunneridae</taxon>
        <taxon>Pentapetalae</taxon>
        <taxon>rosids</taxon>
        <taxon>malvids</taxon>
        <taxon>Malvales</taxon>
        <taxon>Dipterocarpaceae</taxon>
        <taxon>Rubroshorea</taxon>
    </lineage>
</organism>
<dbReference type="AlphaFoldDB" id="A0AAV5IH17"/>
<evidence type="ECO:0000313" key="2">
    <source>
        <dbReference type="Proteomes" id="UP001054252"/>
    </source>
</evidence>
<dbReference type="EMBL" id="BPVZ01000010">
    <property type="protein sequence ID" value="GKU96580.1"/>
    <property type="molecule type" value="Genomic_DNA"/>
</dbReference>
<proteinExistence type="predicted"/>
<sequence length="40" mass="4795">MFLPRKFLPLLSFSLSRNPLRVDYAYRIFKFESMDVVVVV</sequence>
<comment type="caution">
    <text evidence="1">The sequence shown here is derived from an EMBL/GenBank/DDBJ whole genome shotgun (WGS) entry which is preliminary data.</text>
</comment>
<evidence type="ECO:0000313" key="1">
    <source>
        <dbReference type="EMBL" id="GKU96580.1"/>
    </source>
</evidence>
<name>A0AAV5IH17_9ROSI</name>
<reference evidence="1 2" key="1">
    <citation type="journal article" date="2021" name="Commun. Biol.">
        <title>The genome of Shorea leprosula (Dipterocarpaceae) highlights the ecological relevance of drought in aseasonal tropical rainforests.</title>
        <authorList>
            <person name="Ng K.K.S."/>
            <person name="Kobayashi M.J."/>
            <person name="Fawcett J.A."/>
            <person name="Hatakeyama M."/>
            <person name="Paape T."/>
            <person name="Ng C.H."/>
            <person name="Ang C.C."/>
            <person name="Tnah L.H."/>
            <person name="Lee C.T."/>
            <person name="Nishiyama T."/>
            <person name="Sese J."/>
            <person name="O'Brien M.J."/>
            <person name="Copetti D."/>
            <person name="Mohd Noor M.I."/>
            <person name="Ong R.C."/>
            <person name="Putra M."/>
            <person name="Sireger I.Z."/>
            <person name="Indrioko S."/>
            <person name="Kosugi Y."/>
            <person name="Izuno A."/>
            <person name="Isagi Y."/>
            <person name="Lee S.L."/>
            <person name="Shimizu K.K."/>
        </authorList>
    </citation>
    <scope>NUCLEOTIDE SEQUENCE [LARGE SCALE GENOMIC DNA]</scope>
    <source>
        <strain evidence="1">214</strain>
    </source>
</reference>
<gene>
    <name evidence="1" type="ORF">SLEP1_g9804</name>
</gene>